<proteinExistence type="predicted"/>
<organism evidence="2 3">
    <name type="scientific">Forsythia ovata</name>
    <dbReference type="NCBI Taxonomy" id="205694"/>
    <lineage>
        <taxon>Eukaryota</taxon>
        <taxon>Viridiplantae</taxon>
        <taxon>Streptophyta</taxon>
        <taxon>Embryophyta</taxon>
        <taxon>Tracheophyta</taxon>
        <taxon>Spermatophyta</taxon>
        <taxon>Magnoliopsida</taxon>
        <taxon>eudicotyledons</taxon>
        <taxon>Gunneridae</taxon>
        <taxon>Pentapetalae</taxon>
        <taxon>asterids</taxon>
        <taxon>lamiids</taxon>
        <taxon>Lamiales</taxon>
        <taxon>Oleaceae</taxon>
        <taxon>Forsythieae</taxon>
        <taxon>Forsythia</taxon>
    </lineage>
</organism>
<evidence type="ECO:0000313" key="3">
    <source>
        <dbReference type="Proteomes" id="UP001604277"/>
    </source>
</evidence>
<name>A0ABD1VLZ1_9LAMI</name>
<gene>
    <name evidence="2" type="ORF">Fot_19768</name>
</gene>
<dbReference type="Proteomes" id="UP001604277">
    <property type="component" value="Unassembled WGS sequence"/>
</dbReference>
<dbReference type="AlphaFoldDB" id="A0ABD1VLZ1"/>
<evidence type="ECO:0000313" key="2">
    <source>
        <dbReference type="EMBL" id="KAL2538377.1"/>
    </source>
</evidence>
<evidence type="ECO:0000256" key="1">
    <source>
        <dbReference type="SAM" id="MobiDB-lite"/>
    </source>
</evidence>
<reference evidence="3" key="1">
    <citation type="submission" date="2024-07" db="EMBL/GenBank/DDBJ databases">
        <title>Two chromosome-level genome assemblies of Korean endemic species Abeliophyllum distichum and Forsythia ovata (Oleaceae).</title>
        <authorList>
            <person name="Jang H."/>
        </authorList>
    </citation>
    <scope>NUCLEOTIDE SEQUENCE [LARGE SCALE GENOMIC DNA]</scope>
</reference>
<sequence>MNVLKINVQGGQVCPYNCSDRTSDQCGALGTVEEVGPSSFSEKFSNVRPSRLRRYFHKLCEAFWLSLKYTVRLYDQDAFARYTKLFDQHAFIRYAKNLFCCPKMTNDRTKRKGLPKMKERSRMMPKRAMEDENDALGSRRDKRSRMTPPLKTGETITSP</sequence>
<feature type="region of interest" description="Disordered" evidence="1">
    <location>
        <begin position="109"/>
        <end position="159"/>
    </location>
</feature>
<comment type="caution">
    <text evidence="2">The sequence shown here is derived from an EMBL/GenBank/DDBJ whole genome shotgun (WGS) entry which is preliminary data.</text>
</comment>
<accession>A0ABD1VLZ1</accession>
<protein>
    <submittedName>
        <fullName evidence="2">Uncharacterized protein</fullName>
    </submittedName>
</protein>
<feature type="compositionally biased region" description="Basic and acidic residues" evidence="1">
    <location>
        <begin position="116"/>
        <end position="130"/>
    </location>
</feature>
<keyword evidence="3" id="KW-1185">Reference proteome</keyword>
<dbReference type="EMBL" id="JBFOLJ010000005">
    <property type="protein sequence ID" value="KAL2538377.1"/>
    <property type="molecule type" value="Genomic_DNA"/>
</dbReference>